<keyword evidence="1" id="KW-0808">Transferase</keyword>
<dbReference type="PANTHER" id="PTHR18964">
    <property type="entry name" value="ROK (REPRESSOR, ORF, KINASE) FAMILY"/>
    <property type="match status" value="1"/>
</dbReference>
<gene>
    <name evidence="1" type="ORF">SAMN05428957_104174</name>
</gene>
<dbReference type="Proteomes" id="UP000198552">
    <property type="component" value="Unassembled WGS sequence"/>
</dbReference>
<dbReference type="GO" id="GO:0016301">
    <property type="term" value="F:kinase activity"/>
    <property type="evidence" value="ECO:0007669"/>
    <property type="project" value="UniProtKB-KW"/>
</dbReference>
<organism evidence="1 2">
    <name type="scientific">Oryzisolibacter propanilivorax</name>
    <dbReference type="NCBI Taxonomy" id="1527607"/>
    <lineage>
        <taxon>Bacteria</taxon>
        <taxon>Pseudomonadati</taxon>
        <taxon>Pseudomonadota</taxon>
        <taxon>Betaproteobacteria</taxon>
        <taxon>Burkholderiales</taxon>
        <taxon>Comamonadaceae</taxon>
        <taxon>Oryzisolibacter</taxon>
    </lineage>
</organism>
<accession>A0A1G9S880</accession>
<dbReference type="SUPFAM" id="SSF53067">
    <property type="entry name" value="Actin-like ATPase domain"/>
    <property type="match status" value="1"/>
</dbReference>
<dbReference type="InterPro" id="IPR000600">
    <property type="entry name" value="ROK"/>
</dbReference>
<dbReference type="STRING" id="1527607.SAMN05428957_104174"/>
<dbReference type="InterPro" id="IPR043129">
    <property type="entry name" value="ATPase_NBD"/>
</dbReference>
<dbReference type="AlphaFoldDB" id="A0A1G9S880"/>
<sequence length="337" mass="34155">MPDNRSSPPAPRLHAGIDIGGTKVAVCLARAGTPGDEAVENAPPAIFHRIAEPTVKTGAADALAQQVLQLLQRACAEQGVSVDALAGVGVSSCGPFVRRAGCIEVANPNICGALSGADGVAAPNDWTQVPLQAPLRDALGAARLRIANDAVAALAAERRWGALQGVTDCAYVTWSTGVGVGLCVDGRVLGGKNGNAGHAGHSFVGDVAGVAPACGCGNRGDVESLAGGGSLRDWLGVDAPTLLAAAQRGEPQALRQAQLLCRLMGRLLYNLVATLDLARISLGGSVFLHHQALLLPLLRRELAQHFAALTQGVEVVPAGLGAQVGDYAALALLDAAA</sequence>
<dbReference type="Pfam" id="PF00480">
    <property type="entry name" value="ROK"/>
    <property type="match status" value="1"/>
</dbReference>
<dbReference type="EMBL" id="FNHP01000004">
    <property type="protein sequence ID" value="SDM31676.1"/>
    <property type="molecule type" value="Genomic_DNA"/>
</dbReference>
<evidence type="ECO:0000313" key="2">
    <source>
        <dbReference type="Proteomes" id="UP000198552"/>
    </source>
</evidence>
<dbReference type="PANTHER" id="PTHR18964:SF169">
    <property type="entry name" value="N-ACETYLMANNOSAMINE KINASE"/>
    <property type="match status" value="1"/>
</dbReference>
<dbReference type="Gene3D" id="3.30.420.40">
    <property type="match status" value="2"/>
</dbReference>
<name>A0A1G9S880_9BURK</name>
<evidence type="ECO:0000313" key="1">
    <source>
        <dbReference type="EMBL" id="SDM31676.1"/>
    </source>
</evidence>
<keyword evidence="2" id="KW-1185">Reference proteome</keyword>
<proteinExistence type="predicted"/>
<keyword evidence="1" id="KW-0418">Kinase</keyword>
<protein>
    <submittedName>
        <fullName evidence="1">Glucokinase</fullName>
    </submittedName>
</protein>
<reference evidence="2" key="1">
    <citation type="submission" date="2016-10" db="EMBL/GenBank/DDBJ databases">
        <authorList>
            <person name="Varghese N."/>
            <person name="Submissions S."/>
        </authorList>
    </citation>
    <scope>NUCLEOTIDE SEQUENCE [LARGE SCALE GENOMIC DNA]</scope>
    <source>
        <strain evidence="2">EPL6</strain>
    </source>
</reference>